<feature type="domain" description="HTH merR-type" evidence="5">
    <location>
        <begin position="9"/>
        <end position="78"/>
    </location>
</feature>
<dbReference type="OrthoDB" id="9773308at2"/>
<keyword evidence="1" id="KW-0678">Repressor</keyword>
<dbReference type="Pfam" id="PF13411">
    <property type="entry name" value="MerR_1"/>
    <property type="match status" value="1"/>
</dbReference>
<dbReference type="AlphaFoldDB" id="A0A3D9IJJ0"/>
<dbReference type="SMART" id="SM00422">
    <property type="entry name" value="HTH_MERR"/>
    <property type="match status" value="1"/>
</dbReference>
<accession>A0A3D9IJJ0</accession>
<gene>
    <name evidence="6" type="ORF">DFP98_12873</name>
</gene>
<evidence type="ECO:0000259" key="5">
    <source>
        <dbReference type="PROSITE" id="PS50937"/>
    </source>
</evidence>
<dbReference type="PANTHER" id="PTHR30204">
    <property type="entry name" value="REDOX-CYCLING DRUG-SENSING TRANSCRIPTIONAL ACTIVATOR SOXR"/>
    <property type="match status" value="1"/>
</dbReference>
<evidence type="ECO:0000313" key="7">
    <source>
        <dbReference type="Proteomes" id="UP000256977"/>
    </source>
</evidence>
<dbReference type="InterPro" id="IPR000551">
    <property type="entry name" value="MerR-type_HTH_dom"/>
</dbReference>
<dbReference type="EMBL" id="QRDZ01000028">
    <property type="protein sequence ID" value="RED61964.1"/>
    <property type="molecule type" value="Genomic_DNA"/>
</dbReference>
<protein>
    <submittedName>
        <fullName evidence="6">DNA-binding transcriptional MerR regulator</fullName>
    </submittedName>
</protein>
<evidence type="ECO:0000256" key="2">
    <source>
        <dbReference type="ARBA" id="ARBA00023015"/>
    </source>
</evidence>
<dbReference type="InterPro" id="IPR047057">
    <property type="entry name" value="MerR_fam"/>
</dbReference>
<evidence type="ECO:0000256" key="3">
    <source>
        <dbReference type="ARBA" id="ARBA00023125"/>
    </source>
</evidence>
<comment type="caution">
    <text evidence="6">The sequence shown here is derived from an EMBL/GenBank/DDBJ whole genome shotgun (WGS) entry which is preliminary data.</text>
</comment>
<name>A0A3D9IJJ0_9BACL</name>
<keyword evidence="7" id="KW-1185">Reference proteome</keyword>
<evidence type="ECO:0000313" key="6">
    <source>
        <dbReference type="EMBL" id="RED61964.1"/>
    </source>
</evidence>
<keyword evidence="4" id="KW-0804">Transcription</keyword>
<dbReference type="InterPro" id="IPR009061">
    <property type="entry name" value="DNA-bd_dom_put_sf"/>
</dbReference>
<keyword evidence="3 6" id="KW-0238">DNA-binding</keyword>
<reference evidence="6 7" key="1">
    <citation type="submission" date="2018-07" db="EMBL/GenBank/DDBJ databases">
        <title>Genomic Encyclopedia of Type Strains, Phase III (KMG-III): the genomes of soil and plant-associated and newly described type strains.</title>
        <authorList>
            <person name="Whitman W."/>
        </authorList>
    </citation>
    <scope>NUCLEOTIDE SEQUENCE [LARGE SCALE GENOMIC DNA]</scope>
    <source>
        <strain evidence="6 7">CECT 7287</strain>
    </source>
</reference>
<proteinExistence type="predicted"/>
<keyword evidence="2" id="KW-0805">Transcription regulation</keyword>
<dbReference type="PROSITE" id="PS50937">
    <property type="entry name" value="HTH_MERR_2"/>
    <property type="match status" value="1"/>
</dbReference>
<dbReference type="SUPFAM" id="SSF46955">
    <property type="entry name" value="Putative DNA-binding domain"/>
    <property type="match status" value="1"/>
</dbReference>
<dbReference type="GO" id="GO:0003677">
    <property type="term" value="F:DNA binding"/>
    <property type="evidence" value="ECO:0007669"/>
    <property type="project" value="UniProtKB-KW"/>
</dbReference>
<organism evidence="6 7">
    <name type="scientific">Cohnella phaseoli</name>
    <dbReference type="NCBI Taxonomy" id="456490"/>
    <lineage>
        <taxon>Bacteria</taxon>
        <taxon>Bacillati</taxon>
        <taxon>Bacillota</taxon>
        <taxon>Bacilli</taxon>
        <taxon>Bacillales</taxon>
        <taxon>Paenibacillaceae</taxon>
        <taxon>Cohnella</taxon>
    </lineage>
</organism>
<dbReference type="GO" id="GO:0003700">
    <property type="term" value="F:DNA-binding transcription factor activity"/>
    <property type="evidence" value="ECO:0007669"/>
    <property type="project" value="InterPro"/>
</dbReference>
<sequence>MSEHSLRLSFTIGEVSQILDIPVDTLRYYDKIGLLAPHIRDTNKYRYYDLEQFDALITIRMLRAMEVPIERIQELLKERELAGIRGLLREKRSEIDRRLAYLTQLSGKLETLHGKLRRFEDTNTIELVKTEPAWVLLTDSIMESGDRKLGSRVQEQVRRIREPKEWIAFCHIISIVSQDNLLAGRYHNYLNNGILSTHPLAGEGDIFRKLEPFYCARKYVVIGKDDYSKLDEHYELMRAFIARRGFRVAGDSLEINLYNQYDRHYIEMHIPIAET</sequence>
<evidence type="ECO:0000256" key="4">
    <source>
        <dbReference type="ARBA" id="ARBA00023163"/>
    </source>
</evidence>
<dbReference type="Gene3D" id="1.10.1660.10">
    <property type="match status" value="1"/>
</dbReference>
<dbReference type="Proteomes" id="UP000256977">
    <property type="component" value="Unassembled WGS sequence"/>
</dbReference>
<dbReference type="PANTHER" id="PTHR30204:SF69">
    <property type="entry name" value="MERR-FAMILY TRANSCRIPTIONAL REGULATOR"/>
    <property type="match status" value="1"/>
</dbReference>
<dbReference type="RefSeq" id="WP_116063991.1">
    <property type="nucleotide sequence ID" value="NZ_QRDZ01000028.1"/>
</dbReference>
<evidence type="ECO:0000256" key="1">
    <source>
        <dbReference type="ARBA" id="ARBA00022491"/>
    </source>
</evidence>